<feature type="domain" description="DAC" evidence="2">
    <location>
        <begin position="36"/>
        <end position="200"/>
    </location>
</feature>
<dbReference type="Gene3D" id="3.40.1700.10">
    <property type="entry name" value="DNA integrity scanning protein, DisA, N-terminal domain"/>
    <property type="match status" value="1"/>
</dbReference>
<evidence type="ECO:0000313" key="3">
    <source>
        <dbReference type="EMBL" id="EMA50287.1"/>
    </source>
</evidence>
<evidence type="ECO:0000259" key="2">
    <source>
        <dbReference type="PROSITE" id="PS51794"/>
    </source>
</evidence>
<reference evidence="3 4" key="1">
    <citation type="journal article" date="2014" name="PLoS Genet.">
        <title>Phylogenetically driven sequencing of extremely halophilic archaea reveals strategies for static and dynamic osmo-response.</title>
        <authorList>
            <person name="Becker E.A."/>
            <person name="Seitzer P.M."/>
            <person name="Tritt A."/>
            <person name="Larsen D."/>
            <person name="Krusor M."/>
            <person name="Yao A.I."/>
            <person name="Wu D."/>
            <person name="Madern D."/>
            <person name="Eisen J.A."/>
            <person name="Darling A.E."/>
            <person name="Facciotti M.T."/>
        </authorList>
    </citation>
    <scope>NUCLEOTIDE SEQUENCE [LARGE SCALE GENOMIC DNA]</scope>
    <source>
        <strain evidence="3 4">JCM 13552</strain>
    </source>
</reference>
<evidence type="ECO:0000313" key="4">
    <source>
        <dbReference type="Proteomes" id="UP000011680"/>
    </source>
</evidence>
<dbReference type="EMBL" id="AOMF01000171">
    <property type="protein sequence ID" value="EMA50287.1"/>
    <property type="molecule type" value="Genomic_DNA"/>
</dbReference>
<protein>
    <recommendedName>
        <fullName evidence="2">DAC domain-containing protein</fullName>
    </recommendedName>
</protein>
<organism evidence="3 4">
    <name type="scientific">Halococcus thailandensis JCM 13552</name>
    <dbReference type="NCBI Taxonomy" id="1227457"/>
    <lineage>
        <taxon>Archaea</taxon>
        <taxon>Methanobacteriati</taxon>
        <taxon>Methanobacteriota</taxon>
        <taxon>Stenosarchaea group</taxon>
        <taxon>Halobacteria</taxon>
        <taxon>Halobacteriales</taxon>
        <taxon>Halococcaceae</taxon>
        <taxon>Halococcus</taxon>
    </lineage>
</organism>
<keyword evidence="4" id="KW-1185">Reference proteome</keyword>
<proteinExistence type="predicted"/>
<sequence length="209" mass="23078">MAPVDDVRAGDPPMAGKRTDDDRDELDIAYAHHRRVEEMVDIVRFCLEAISLEFDRWGEPHVSGPGFYLAIVSGTSVEGYADPMGANRWPVERCASVFGDIEAFHAAAATTADRMDGAVIASIDGVLQERLVRLKDLDRATLEEHNGGPIAYADWMGSRHMSALDTSLRDDVVATITLSEETGRVTTFVDGTFEDYDRAELGGRWRTQD</sequence>
<dbReference type="PATRIC" id="fig|1227457.3.peg.3385"/>
<name>M0MX22_9EURY</name>
<accession>M0MX22</accession>
<feature type="region of interest" description="Disordered" evidence="1">
    <location>
        <begin position="1"/>
        <end position="22"/>
    </location>
</feature>
<dbReference type="InterPro" id="IPR003390">
    <property type="entry name" value="DNA_integrity_scan_DisA_N"/>
</dbReference>
<dbReference type="InterPro" id="IPR036888">
    <property type="entry name" value="DNA_integrity_DisA_N_sf"/>
</dbReference>
<dbReference type="RefSeq" id="WP_007742463.1">
    <property type="nucleotide sequence ID" value="NZ_AOMF01000171.1"/>
</dbReference>
<comment type="caution">
    <text evidence="3">The sequence shown here is derived from an EMBL/GenBank/DDBJ whole genome shotgun (WGS) entry which is preliminary data.</text>
</comment>
<dbReference type="Proteomes" id="UP000011680">
    <property type="component" value="Unassembled WGS sequence"/>
</dbReference>
<dbReference type="eggNOG" id="arCOG04453">
    <property type="taxonomic scope" value="Archaea"/>
</dbReference>
<dbReference type="AlphaFoldDB" id="M0MX22"/>
<dbReference type="SUPFAM" id="SSF143597">
    <property type="entry name" value="YojJ-like"/>
    <property type="match status" value="1"/>
</dbReference>
<dbReference type="STRING" id="1227457.C451_17350"/>
<gene>
    <name evidence="3" type="ORF">C451_17350</name>
</gene>
<evidence type="ECO:0000256" key="1">
    <source>
        <dbReference type="SAM" id="MobiDB-lite"/>
    </source>
</evidence>
<dbReference type="PROSITE" id="PS51794">
    <property type="entry name" value="DAC"/>
    <property type="match status" value="1"/>
</dbReference>